<evidence type="ECO:0000313" key="2">
    <source>
        <dbReference type="EMBL" id="KAH6664006.1"/>
    </source>
</evidence>
<dbReference type="EMBL" id="JAGSXJ010000041">
    <property type="protein sequence ID" value="KAH6664006.1"/>
    <property type="molecule type" value="Genomic_DNA"/>
</dbReference>
<dbReference type="PANTHER" id="PTHR43798">
    <property type="entry name" value="MONOACYLGLYCEROL LIPASE"/>
    <property type="match status" value="1"/>
</dbReference>
<reference evidence="2" key="1">
    <citation type="journal article" date="2021" name="Nat. Commun.">
        <title>Genetic determinants of endophytism in the Arabidopsis root mycobiome.</title>
        <authorList>
            <person name="Mesny F."/>
            <person name="Miyauchi S."/>
            <person name="Thiergart T."/>
            <person name="Pickel B."/>
            <person name="Atanasova L."/>
            <person name="Karlsson M."/>
            <person name="Huettel B."/>
            <person name="Barry K.W."/>
            <person name="Haridas S."/>
            <person name="Chen C."/>
            <person name="Bauer D."/>
            <person name="Andreopoulos W."/>
            <person name="Pangilinan J."/>
            <person name="LaButti K."/>
            <person name="Riley R."/>
            <person name="Lipzen A."/>
            <person name="Clum A."/>
            <person name="Drula E."/>
            <person name="Henrissat B."/>
            <person name="Kohler A."/>
            <person name="Grigoriev I.V."/>
            <person name="Martin F.M."/>
            <person name="Hacquard S."/>
        </authorList>
    </citation>
    <scope>NUCLEOTIDE SEQUENCE</scope>
    <source>
        <strain evidence="2">MPI-SDFR-AT-0117</strain>
    </source>
</reference>
<dbReference type="InterPro" id="IPR029058">
    <property type="entry name" value="AB_hydrolase_fold"/>
</dbReference>
<dbReference type="Gene3D" id="3.40.50.1820">
    <property type="entry name" value="alpha/beta hydrolase"/>
    <property type="match status" value="1"/>
</dbReference>
<proteinExistence type="predicted"/>
<dbReference type="Pfam" id="PF00561">
    <property type="entry name" value="Abhydrolase_1"/>
    <property type="match status" value="1"/>
</dbReference>
<feature type="domain" description="AB hydrolase-1" evidence="1">
    <location>
        <begin position="26"/>
        <end position="131"/>
    </location>
</feature>
<dbReference type="InterPro" id="IPR050266">
    <property type="entry name" value="AB_hydrolase_sf"/>
</dbReference>
<dbReference type="PRINTS" id="PR00111">
    <property type="entry name" value="ABHYDROLASE"/>
</dbReference>
<comment type="caution">
    <text evidence="2">The sequence shown here is derived from an EMBL/GenBank/DDBJ whole genome shotgun (WGS) entry which is preliminary data.</text>
</comment>
<dbReference type="PANTHER" id="PTHR43798:SF33">
    <property type="entry name" value="HYDROLASE, PUTATIVE (AFU_ORTHOLOGUE AFUA_2G14860)-RELATED"/>
    <property type="match status" value="1"/>
</dbReference>
<dbReference type="GO" id="GO:0016020">
    <property type="term" value="C:membrane"/>
    <property type="evidence" value="ECO:0007669"/>
    <property type="project" value="TreeGrafter"/>
</dbReference>
<protein>
    <submittedName>
        <fullName evidence="2">Alpha/Beta hydrolase protein</fullName>
    </submittedName>
</protein>
<evidence type="ECO:0000313" key="3">
    <source>
        <dbReference type="Proteomes" id="UP000770015"/>
    </source>
</evidence>
<accession>A0A9P8V170</accession>
<dbReference type="OrthoDB" id="8119704at2759"/>
<dbReference type="SUPFAM" id="SSF53474">
    <property type="entry name" value="alpha/beta-Hydrolases"/>
    <property type="match status" value="1"/>
</dbReference>
<keyword evidence="2" id="KW-0378">Hydrolase</keyword>
<organism evidence="2 3">
    <name type="scientific">Plectosphaerella plurivora</name>
    <dbReference type="NCBI Taxonomy" id="936078"/>
    <lineage>
        <taxon>Eukaryota</taxon>
        <taxon>Fungi</taxon>
        <taxon>Dikarya</taxon>
        <taxon>Ascomycota</taxon>
        <taxon>Pezizomycotina</taxon>
        <taxon>Sordariomycetes</taxon>
        <taxon>Hypocreomycetidae</taxon>
        <taxon>Glomerellales</taxon>
        <taxon>Plectosphaerellaceae</taxon>
        <taxon>Plectosphaerella</taxon>
    </lineage>
</organism>
<gene>
    <name evidence="2" type="ORF">F5X68DRAFT_61343</name>
</gene>
<evidence type="ECO:0000259" key="1">
    <source>
        <dbReference type="Pfam" id="PF00561"/>
    </source>
</evidence>
<sequence>MEPSTDSSPAQPGLSFISLNDAQPTTILLLHGAFSCHLEFALIIPLLSDYHLLIPDLPGHSGSRAIKPATIDNAATHVERLIQAHAHDARAHVVGVSMGGFIAQRVATSLPSLVQSLFVTGASPFTGWTQWIVERPVLVYASLALMVHVLPDAVYWWSASTAGVQRHEELLVEMRKNCTRETTAEIYPSLLTWKQEDVGRLKVRTLAVAGGKGDDVVEVAEMGKRLKARGGLDGEGAWPEDGSGAVVVKEAIHAWDLQLPEVFSRGVIAWVRGENLPVEFERL</sequence>
<dbReference type="Proteomes" id="UP000770015">
    <property type="component" value="Unassembled WGS sequence"/>
</dbReference>
<keyword evidence="3" id="KW-1185">Reference proteome</keyword>
<dbReference type="InterPro" id="IPR000073">
    <property type="entry name" value="AB_hydrolase_1"/>
</dbReference>
<name>A0A9P8V170_9PEZI</name>
<dbReference type="AlphaFoldDB" id="A0A9P8V170"/>
<dbReference type="GO" id="GO:0016787">
    <property type="term" value="F:hydrolase activity"/>
    <property type="evidence" value="ECO:0007669"/>
    <property type="project" value="UniProtKB-KW"/>
</dbReference>